<keyword evidence="6" id="KW-1185">Reference proteome</keyword>
<evidence type="ECO:0000313" key="5">
    <source>
        <dbReference type="EMBL" id="KDQ18084.1"/>
    </source>
</evidence>
<gene>
    <name evidence="5" type="ORF">BOTBODRAFT_549180</name>
</gene>
<dbReference type="InParanoid" id="A0A067MR63"/>
<dbReference type="InterPro" id="IPR029058">
    <property type="entry name" value="AB_hydrolase_fold"/>
</dbReference>
<dbReference type="GO" id="GO:0016787">
    <property type="term" value="F:hydrolase activity"/>
    <property type="evidence" value="ECO:0007669"/>
    <property type="project" value="UniProtKB-KW"/>
</dbReference>
<keyword evidence="3" id="KW-0732">Signal</keyword>
<reference evidence="6" key="1">
    <citation type="journal article" date="2014" name="Proc. Natl. Acad. Sci. U.S.A.">
        <title>Extensive sampling of basidiomycete genomes demonstrates inadequacy of the white-rot/brown-rot paradigm for wood decay fungi.</title>
        <authorList>
            <person name="Riley R."/>
            <person name="Salamov A.A."/>
            <person name="Brown D.W."/>
            <person name="Nagy L.G."/>
            <person name="Floudas D."/>
            <person name="Held B.W."/>
            <person name="Levasseur A."/>
            <person name="Lombard V."/>
            <person name="Morin E."/>
            <person name="Otillar R."/>
            <person name="Lindquist E.A."/>
            <person name="Sun H."/>
            <person name="LaButti K.M."/>
            <person name="Schmutz J."/>
            <person name="Jabbour D."/>
            <person name="Luo H."/>
            <person name="Baker S.E."/>
            <person name="Pisabarro A.G."/>
            <person name="Walton J.D."/>
            <person name="Blanchette R.A."/>
            <person name="Henrissat B."/>
            <person name="Martin F."/>
            <person name="Cullen D."/>
            <person name="Hibbett D.S."/>
            <person name="Grigoriev I.V."/>
        </authorList>
    </citation>
    <scope>NUCLEOTIDE SEQUENCE [LARGE SCALE GENOMIC DNA]</scope>
    <source>
        <strain evidence="6">FD-172 SS1</strain>
    </source>
</reference>
<comment type="similarity">
    <text evidence="1 3">Belongs to the type-B carboxylesterase/lipase family.</text>
</comment>
<protein>
    <recommendedName>
        <fullName evidence="3">Carboxylic ester hydrolase</fullName>
        <ecNumber evidence="3">3.1.1.-</ecNumber>
    </recommendedName>
</protein>
<feature type="signal peptide" evidence="3">
    <location>
        <begin position="1"/>
        <end position="18"/>
    </location>
</feature>
<dbReference type="InterPro" id="IPR002018">
    <property type="entry name" value="CarbesteraseB"/>
</dbReference>
<sequence>MRALLNLGIFAYLQVVLADCAHVLTHTSTLYDARDESPIVHGHGVDYIGYKHATLDQDVFKGIPFAQPPVGPLRFKPPVAFSPPSVINATVPSPGCPQATVASEPVSEDCLTLNIWRPHGLGAAASDGRPSPGLPVMLWIYGGGFVNGSTQYFYPGDGIVNTSQALNTPVLFVNFNYRLGVFGFPVGKEAVEKNALNLGLLDQRLAIEWVHSNIAFFGGDPNKITIFGESAGAMSVGLQMFYNRGNIEGAFRGAIMESGSVSSYSAVPADVPARQAAYNFLTNFTGCSTAADTFECLREVDTEKLQEAHRAVYALPPDLSAPDPYPSAFGPTESPTDLFLPSNPRRLLEEGKYAKIPSICGTNLDEGTIFIPNPQTPADVVAFFTAQLPGLTFNINDITAFKSLLALYPDNPAAGSPYGTGNETFGRSAEYKRAASIYGDLIFEAPRRDFLRHAPQAWSYQFTQKPIITADAEERAQYGASHASELDLLFQYLPTDAITPEVYALESRFLHYFIAFAYNLDPNLNSPGGVHWPAYGESQQSLRIQAAGDSIIKDDYRSASIDFIIQHPSIYR</sequence>
<feature type="domain" description="Carboxylesterase type B" evidence="4">
    <location>
        <begin position="56"/>
        <end position="560"/>
    </location>
</feature>
<dbReference type="PROSITE" id="PS00122">
    <property type="entry name" value="CARBOXYLESTERASE_B_1"/>
    <property type="match status" value="1"/>
</dbReference>
<accession>A0A067MR63</accession>
<dbReference type="ESTHER" id="9homo-a0a067mr63">
    <property type="family name" value="Fungal_carboxylesterase_lipase"/>
</dbReference>
<dbReference type="HOGENOM" id="CLU_006586_10_6_1"/>
<evidence type="ECO:0000313" key="6">
    <source>
        <dbReference type="Proteomes" id="UP000027195"/>
    </source>
</evidence>
<dbReference type="PROSITE" id="PS00941">
    <property type="entry name" value="CARBOXYLESTERASE_B_2"/>
    <property type="match status" value="1"/>
</dbReference>
<dbReference type="InterPro" id="IPR019826">
    <property type="entry name" value="Carboxylesterase_B_AS"/>
</dbReference>
<dbReference type="PANTHER" id="PTHR11559">
    <property type="entry name" value="CARBOXYLESTERASE"/>
    <property type="match status" value="1"/>
</dbReference>
<dbReference type="AlphaFoldDB" id="A0A067MR63"/>
<dbReference type="EC" id="3.1.1.-" evidence="3"/>
<dbReference type="Pfam" id="PF00135">
    <property type="entry name" value="COesterase"/>
    <property type="match status" value="1"/>
</dbReference>
<evidence type="ECO:0000256" key="1">
    <source>
        <dbReference type="ARBA" id="ARBA00005964"/>
    </source>
</evidence>
<dbReference type="SUPFAM" id="SSF53474">
    <property type="entry name" value="alpha/beta-Hydrolases"/>
    <property type="match status" value="1"/>
</dbReference>
<dbReference type="EMBL" id="KL198022">
    <property type="protein sequence ID" value="KDQ18084.1"/>
    <property type="molecule type" value="Genomic_DNA"/>
</dbReference>
<dbReference type="InterPro" id="IPR019819">
    <property type="entry name" value="Carboxylesterase_B_CS"/>
</dbReference>
<dbReference type="STRING" id="930990.A0A067MR63"/>
<feature type="chain" id="PRO_5005103547" description="Carboxylic ester hydrolase" evidence="3">
    <location>
        <begin position="19"/>
        <end position="572"/>
    </location>
</feature>
<dbReference type="Proteomes" id="UP000027195">
    <property type="component" value="Unassembled WGS sequence"/>
</dbReference>
<proteinExistence type="inferred from homology"/>
<evidence type="ECO:0000256" key="2">
    <source>
        <dbReference type="ARBA" id="ARBA00022801"/>
    </source>
</evidence>
<dbReference type="OrthoDB" id="408631at2759"/>
<evidence type="ECO:0000259" key="4">
    <source>
        <dbReference type="Pfam" id="PF00135"/>
    </source>
</evidence>
<dbReference type="Gene3D" id="3.40.50.1820">
    <property type="entry name" value="alpha/beta hydrolase"/>
    <property type="match status" value="1"/>
</dbReference>
<organism evidence="5 6">
    <name type="scientific">Botryobasidium botryosum (strain FD-172 SS1)</name>
    <dbReference type="NCBI Taxonomy" id="930990"/>
    <lineage>
        <taxon>Eukaryota</taxon>
        <taxon>Fungi</taxon>
        <taxon>Dikarya</taxon>
        <taxon>Basidiomycota</taxon>
        <taxon>Agaricomycotina</taxon>
        <taxon>Agaricomycetes</taxon>
        <taxon>Cantharellales</taxon>
        <taxon>Botryobasidiaceae</taxon>
        <taxon>Botryobasidium</taxon>
    </lineage>
</organism>
<name>A0A067MR63_BOTB1</name>
<dbReference type="InterPro" id="IPR050309">
    <property type="entry name" value="Type-B_Carboxylest/Lipase"/>
</dbReference>
<evidence type="ECO:0000256" key="3">
    <source>
        <dbReference type="RuleBase" id="RU361235"/>
    </source>
</evidence>
<keyword evidence="2 3" id="KW-0378">Hydrolase</keyword>